<reference evidence="5 6" key="1">
    <citation type="journal article" date="2018" name="Nat. Biotechnol.">
        <title>A standardized bacterial taxonomy based on genome phylogeny substantially revises the tree of life.</title>
        <authorList>
            <person name="Parks D.H."/>
            <person name="Chuvochina M."/>
            <person name="Waite D.W."/>
            <person name="Rinke C."/>
            <person name="Skarshewski A."/>
            <person name="Chaumeil P.A."/>
            <person name="Hugenholtz P."/>
        </authorList>
    </citation>
    <scope>NUCLEOTIDE SEQUENCE [LARGE SCALE GENOMIC DNA]</scope>
    <source>
        <strain evidence="5">UBA8733</strain>
    </source>
</reference>
<name>A0A3B9GWR6_9PROT</name>
<dbReference type="AlphaFoldDB" id="A0A3B9GWR6"/>
<evidence type="ECO:0000313" key="5">
    <source>
        <dbReference type="EMBL" id="HAE26434.1"/>
    </source>
</evidence>
<feature type="signal peptide" evidence="4">
    <location>
        <begin position="1"/>
        <end position="22"/>
    </location>
</feature>
<dbReference type="SMART" id="SM00671">
    <property type="entry name" value="SEL1"/>
    <property type="match status" value="3"/>
</dbReference>
<dbReference type="InterPro" id="IPR040239">
    <property type="entry name" value="HcpB-like"/>
</dbReference>
<evidence type="ECO:0000313" key="6">
    <source>
        <dbReference type="Proteomes" id="UP000259610"/>
    </source>
</evidence>
<dbReference type="PANTHER" id="PTHR13891:SF1">
    <property type="entry name" value="CYTOCHROME C OXIDASE ASSEMBLY FACTOR 7"/>
    <property type="match status" value="1"/>
</dbReference>
<evidence type="ECO:0000256" key="2">
    <source>
        <dbReference type="ARBA" id="ARBA00022737"/>
    </source>
</evidence>
<dbReference type="Pfam" id="PF08238">
    <property type="entry name" value="Sel1"/>
    <property type="match status" value="3"/>
</dbReference>
<dbReference type="InterPro" id="IPR006597">
    <property type="entry name" value="Sel1-like"/>
</dbReference>
<dbReference type="Gene3D" id="1.25.40.10">
    <property type="entry name" value="Tetratricopeptide repeat domain"/>
    <property type="match status" value="1"/>
</dbReference>
<evidence type="ECO:0000256" key="1">
    <source>
        <dbReference type="ARBA" id="ARBA00008486"/>
    </source>
</evidence>
<dbReference type="SUPFAM" id="SSF81901">
    <property type="entry name" value="HCP-like"/>
    <property type="match status" value="1"/>
</dbReference>
<dbReference type="RefSeq" id="WP_272987431.1">
    <property type="nucleotide sequence ID" value="NZ_CAJWRG010000119.1"/>
</dbReference>
<evidence type="ECO:0000256" key="3">
    <source>
        <dbReference type="SAM" id="Coils"/>
    </source>
</evidence>
<comment type="caution">
    <text evidence="5">The sequence shown here is derived from an EMBL/GenBank/DDBJ whole genome shotgun (WGS) entry which is preliminary data.</text>
</comment>
<protein>
    <submittedName>
        <fullName evidence="5">Uncharacterized protein</fullName>
    </submittedName>
</protein>
<keyword evidence="3" id="KW-0175">Coiled coil</keyword>
<evidence type="ECO:0000256" key="4">
    <source>
        <dbReference type="SAM" id="SignalP"/>
    </source>
</evidence>
<proteinExistence type="inferred from homology"/>
<keyword evidence="4" id="KW-0732">Signal</keyword>
<dbReference type="InterPro" id="IPR011990">
    <property type="entry name" value="TPR-like_helical_dom_sf"/>
</dbReference>
<accession>A0A3B9GWR6</accession>
<comment type="similarity">
    <text evidence="1">Belongs to the hcp beta-lactamase family.</text>
</comment>
<keyword evidence="2" id="KW-0677">Repeat</keyword>
<feature type="coiled-coil region" evidence="3">
    <location>
        <begin position="29"/>
        <end position="56"/>
    </location>
</feature>
<dbReference type="PANTHER" id="PTHR13891">
    <property type="entry name" value="CYTOCHROME C OXIDASE ASSEMBLY FACTOR 7"/>
    <property type="match status" value="1"/>
</dbReference>
<sequence>MIRSPLIATVLACCAIALPASAQSGRVERSQAEIALENAKETFAEQRAARQEANSACAARDYDACVTAGDSYRKGTGGVQDYGLAIKSYDRACKGDNGKGCASLAYLTLLGRGMEADPAKARRLYKQSCDLDEVSGCAGYGNMLFSGTGGRKNVPEGTRILQQSCDRDYQWACERLDELGAYDPDSVAFERLKDIRGN</sequence>
<dbReference type="EMBL" id="DMAN01000099">
    <property type="protein sequence ID" value="HAE26434.1"/>
    <property type="molecule type" value="Genomic_DNA"/>
</dbReference>
<feature type="chain" id="PRO_5039911574" evidence="4">
    <location>
        <begin position="23"/>
        <end position="198"/>
    </location>
</feature>
<dbReference type="Proteomes" id="UP000259610">
    <property type="component" value="Unassembled WGS sequence"/>
</dbReference>
<organism evidence="5 6">
    <name type="scientific">Hyphomonas adhaerens</name>
    <dbReference type="NCBI Taxonomy" id="81029"/>
    <lineage>
        <taxon>Bacteria</taxon>
        <taxon>Pseudomonadati</taxon>
        <taxon>Pseudomonadota</taxon>
        <taxon>Alphaproteobacteria</taxon>
        <taxon>Hyphomonadales</taxon>
        <taxon>Hyphomonadaceae</taxon>
        <taxon>Hyphomonas</taxon>
    </lineage>
</organism>
<gene>
    <name evidence="5" type="ORF">DCG58_04685</name>
</gene>